<keyword evidence="2" id="KW-1185">Reference proteome</keyword>
<name>A0ABW7H9Y2_9BURK</name>
<dbReference type="Proteomes" id="UP001606134">
    <property type="component" value="Unassembled WGS sequence"/>
</dbReference>
<accession>A0ABW7H9Y2</accession>
<dbReference type="Gene3D" id="1.10.287.2500">
    <property type="match status" value="1"/>
</dbReference>
<sequence>MGQITTLAAELEASPDASDGGALEMDLLKHTKVAYKLEIAYREATKNASNMPSYERLVRN</sequence>
<dbReference type="RefSeq" id="WP_394408173.1">
    <property type="nucleotide sequence ID" value="NZ_JBIGIC010000003.1"/>
</dbReference>
<gene>
    <name evidence="1" type="ORF">ACG04R_08630</name>
</gene>
<dbReference type="InterPro" id="IPR053756">
    <property type="entry name" value="Toxin_immunity_effector"/>
</dbReference>
<dbReference type="EMBL" id="JBIGIC010000003">
    <property type="protein sequence ID" value="MFG6486733.1"/>
    <property type="molecule type" value="Genomic_DNA"/>
</dbReference>
<organism evidence="1 2">
    <name type="scientific">Pelomonas candidula</name>
    <dbReference type="NCBI Taxonomy" id="3299025"/>
    <lineage>
        <taxon>Bacteria</taxon>
        <taxon>Pseudomonadati</taxon>
        <taxon>Pseudomonadota</taxon>
        <taxon>Betaproteobacteria</taxon>
        <taxon>Burkholderiales</taxon>
        <taxon>Sphaerotilaceae</taxon>
        <taxon>Roseateles</taxon>
    </lineage>
</organism>
<comment type="caution">
    <text evidence="1">The sequence shown here is derived from an EMBL/GenBank/DDBJ whole genome shotgun (WGS) entry which is preliminary data.</text>
</comment>
<evidence type="ECO:0000313" key="2">
    <source>
        <dbReference type="Proteomes" id="UP001606134"/>
    </source>
</evidence>
<proteinExistence type="predicted"/>
<reference evidence="1 2" key="1">
    <citation type="submission" date="2024-08" db="EMBL/GenBank/DDBJ databases">
        <authorList>
            <person name="Lu H."/>
        </authorList>
    </citation>
    <scope>NUCLEOTIDE SEQUENCE [LARGE SCALE GENOMIC DNA]</scope>
    <source>
        <strain evidence="1 2">BYS78W</strain>
    </source>
</reference>
<evidence type="ECO:0000313" key="1">
    <source>
        <dbReference type="EMBL" id="MFG6486733.1"/>
    </source>
</evidence>
<protein>
    <submittedName>
        <fullName evidence="1">Uncharacterized protein</fullName>
    </submittedName>
</protein>